<reference evidence="5" key="1">
    <citation type="submission" date="2017-07" db="EMBL/GenBank/DDBJ databases">
        <title>Taro Niue Genome Assembly and Annotation.</title>
        <authorList>
            <person name="Atibalentja N."/>
            <person name="Keating K."/>
            <person name="Fields C.J."/>
        </authorList>
    </citation>
    <scope>NUCLEOTIDE SEQUENCE</scope>
    <source>
        <strain evidence="5">Niue_2</strain>
        <tissue evidence="5">Leaf</tissue>
    </source>
</reference>
<feature type="domain" description="Non-haem dioxygenase N-terminal" evidence="4">
    <location>
        <begin position="109"/>
        <end position="214"/>
    </location>
</feature>
<dbReference type="Proteomes" id="UP000652761">
    <property type="component" value="Unassembled WGS sequence"/>
</dbReference>
<dbReference type="Pfam" id="PF14226">
    <property type="entry name" value="DIOX_N"/>
    <property type="match status" value="1"/>
</dbReference>
<dbReference type="GO" id="GO:0046872">
    <property type="term" value="F:metal ion binding"/>
    <property type="evidence" value="ECO:0007669"/>
    <property type="project" value="UniProtKB-KW"/>
</dbReference>
<dbReference type="AlphaFoldDB" id="A0A843WGC9"/>
<dbReference type="PANTHER" id="PTHR10209">
    <property type="entry name" value="OXIDOREDUCTASE, 2OG-FE II OXYGENASE FAMILY PROTEIN"/>
    <property type="match status" value="1"/>
</dbReference>
<keyword evidence="6" id="KW-1185">Reference proteome</keyword>
<proteinExistence type="predicted"/>
<dbReference type="EMBL" id="NMUH01003717">
    <property type="protein sequence ID" value="MQM06816.1"/>
    <property type="molecule type" value="Genomic_DNA"/>
</dbReference>
<name>A0A843WGC9_COLES</name>
<dbReference type="InterPro" id="IPR026992">
    <property type="entry name" value="DIOX_N"/>
</dbReference>
<evidence type="ECO:0000313" key="5">
    <source>
        <dbReference type="EMBL" id="MQM06816.1"/>
    </source>
</evidence>
<organism evidence="5 6">
    <name type="scientific">Colocasia esculenta</name>
    <name type="common">Wild taro</name>
    <name type="synonym">Arum esculentum</name>
    <dbReference type="NCBI Taxonomy" id="4460"/>
    <lineage>
        <taxon>Eukaryota</taxon>
        <taxon>Viridiplantae</taxon>
        <taxon>Streptophyta</taxon>
        <taxon>Embryophyta</taxon>
        <taxon>Tracheophyta</taxon>
        <taxon>Spermatophyta</taxon>
        <taxon>Magnoliopsida</taxon>
        <taxon>Liliopsida</taxon>
        <taxon>Araceae</taxon>
        <taxon>Aroideae</taxon>
        <taxon>Colocasieae</taxon>
        <taxon>Colocasia</taxon>
    </lineage>
</organism>
<keyword evidence="2" id="KW-0560">Oxidoreductase</keyword>
<dbReference type="OrthoDB" id="406156at2759"/>
<evidence type="ECO:0000256" key="2">
    <source>
        <dbReference type="ARBA" id="ARBA00023002"/>
    </source>
</evidence>
<gene>
    <name evidence="5" type="ORF">Taro_039643</name>
</gene>
<sequence>MSTREPVRLCASPARPLKQRLVGRLQSCFVNSPLSIIRVPGHIPFFFSSPTHHWPAACSIATTAHPPRFSGMADQLLSAAALHESLPKSYVRPEQQRPRLDEVMSDDNIPLIDLGCPDRSQIIREIAHACRYYGFFQVINHGVSKDSMQTMMSMAHEFFSLPLEEKARLYSDDPSKKTRLSTSFNVRKETVRNWRDYLRLHCYPLEEYVPQWPSKPALFK</sequence>
<dbReference type="InterPro" id="IPR027443">
    <property type="entry name" value="IPNS-like_sf"/>
</dbReference>
<protein>
    <recommendedName>
        <fullName evidence="4">Non-haem dioxygenase N-terminal domain-containing protein</fullName>
    </recommendedName>
</protein>
<dbReference type="PANTHER" id="PTHR10209:SF251">
    <property type="entry name" value="PROTEIN DMR6-LIKE OXYGENASE 2"/>
    <property type="match status" value="1"/>
</dbReference>
<comment type="caution">
    <text evidence="5">The sequence shown here is derived from an EMBL/GenBank/DDBJ whole genome shotgun (WGS) entry which is preliminary data.</text>
</comment>
<dbReference type="Gene3D" id="2.60.120.330">
    <property type="entry name" value="B-lactam Antibiotic, Isopenicillin N Synthase, Chain"/>
    <property type="match status" value="1"/>
</dbReference>
<evidence type="ECO:0000313" key="6">
    <source>
        <dbReference type="Proteomes" id="UP000652761"/>
    </source>
</evidence>
<evidence type="ECO:0000256" key="3">
    <source>
        <dbReference type="ARBA" id="ARBA00023004"/>
    </source>
</evidence>
<evidence type="ECO:0000256" key="1">
    <source>
        <dbReference type="ARBA" id="ARBA00022723"/>
    </source>
</evidence>
<keyword evidence="1" id="KW-0479">Metal-binding</keyword>
<keyword evidence="3" id="KW-0408">Iron</keyword>
<dbReference type="GO" id="GO:0016491">
    <property type="term" value="F:oxidoreductase activity"/>
    <property type="evidence" value="ECO:0007669"/>
    <property type="project" value="UniProtKB-KW"/>
</dbReference>
<dbReference type="SUPFAM" id="SSF51197">
    <property type="entry name" value="Clavaminate synthase-like"/>
    <property type="match status" value="1"/>
</dbReference>
<evidence type="ECO:0000259" key="4">
    <source>
        <dbReference type="Pfam" id="PF14226"/>
    </source>
</evidence>
<accession>A0A843WGC9</accession>